<evidence type="ECO:0000259" key="4">
    <source>
        <dbReference type="PROSITE" id="PS50109"/>
    </source>
</evidence>
<dbReference type="SUPFAM" id="SSF54631">
    <property type="entry name" value="CBS-domain pair"/>
    <property type="match status" value="1"/>
</dbReference>
<dbReference type="Pfam" id="PF02518">
    <property type="entry name" value="HATPase_c"/>
    <property type="match status" value="1"/>
</dbReference>
<dbReference type="InterPro" id="IPR046342">
    <property type="entry name" value="CBS_dom_sf"/>
</dbReference>
<protein>
    <recommendedName>
        <fullName evidence="2">histidine kinase</fullName>
        <ecNumber evidence="2">2.7.13.3</ecNumber>
    </recommendedName>
</protein>
<dbReference type="PANTHER" id="PTHR43065:SF50">
    <property type="entry name" value="HISTIDINE KINASE"/>
    <property type="match status" value="1"/>
</dbReference>
<evidence type="ECO:0000256" key="2">
    <source>
        <dbReference type="ARBA" id="ARBA00012438"/>
    </source>
</evidence>
<dbReference type="InterPro" id="IPR005467">
    <property type="entry name" value="His_kinase_dom"/>
</dbReference>
<dbReference type="OrthoDB" id="1931120at2"/>
<comment type="catalytic activity">
    <reaction evidence="1">
        <text>ATP + protein L-histidine = ADP + protein N-phospho-L-histidine.</text>
        <dbReference type="EC" id="2.7.13.3"/>
    </reaction>
</comment>
<dbReference type="EC" id="2.7.13.3" evidence="2"/>
<dbReference type="PRINTS" id="PR00344">
    <property type="entry name" value="BCTRLSENSOR"/>
</dbReference>
<dbReference type="SUPFAM" id="SSF55874">
    <property type="entry name" value="ATPase domain of HSP90 chaperone/DNA topoisomerase II/histidine kinase"/>
    <property type="match status" value="1"/>
</dbReference>
<dbReference type="InterPro" id="IPR003661">
    <property type="entry name" value="HisK_dim/P_dom"/>
</dbReference>
<proteinExistence type="predicted"/>
<feature type="domain" description="Histidine kinase" evidence="4">
    <location>
        <begin position="184"/>
        <end position="437"/>
    </location>
</feature>
<dbReference type="GO" id="GO:0000155">
    <property type="term" value="F:phosphorelay sensor kinase activity"/>
    <property type="evidence" value="ECO:0007669"/>
    <property type="project" value="InterPro"/>
</dbReference>
<dbReference type="SMART" id="SM00387">
    <property type="entry name" value="HATPase_c"/>
    <property type="match status" value="1"/>
</dbReference>
<evidence type="ECO:0000313" key="5">
    <source>
        <dbReference type="EMBL" id="QBB72524.1"/>
    </source>
</evidence>
<accession>A0A411HPW2</accession>
<dbReference type="Gene3D" id="3.30.565.10">
    <property type="entry name" value="Histidine kinase-like ATPase, C-terminal domain"/>
    <property type="match status" value="1"/>
</dbReference>
<dbReference type="InterPro" id="IPR036890">
    <property type="entry name" value="HATPase_C_sf"/>
</dbReference>
<name>A0A411HPW2_9GAMM</name>
<dbReference type="InterPro" id="IPR004358">
    <property type="entry name" value="Sig_transdc_His_kin-like_C"/>
</dbReference>
<dbReference type="AlphaFoldDB" id="A0A411HPW2"/>
<dbReference type="KEGG" id="xbc:ELE36_02295"/>
<dbReference type="PANTHER" id="PTHR43065">
    <property type="entry name" value="SENSOR HISTIDINE KINASE"/>
    <property type="match status" value="1"/>
</dbReference>
<dbReference type="Pfam" id="PF00571">
    <property type="entry name" value="CBS"/>
    <property type="match status" value="1"/>
</dbReference>
<dbReference type="Gene3D" id="3.10.580.10">
    <property type="entry name" value="CBS-domain"/>
    <property type="match status" value="1"/>
</dbReference>
<sequence>MAVVVTAPTSATDDIRHLIKPTAALPPELSVNAVGEALSRPEYSGLMSLPIVDAGGMPVGSISRFELMVRVFMRPYGRELHGRRPIATLMNTQPLIIAADTTVDAASRFIAENIRQPISDDFIVVDEHGKYLGMGVVLDVLGAMAGRLTQQATDLELANRNLRSSQSQLIQSEKMASLGQMVAGLAHEINTPLGYVKNNVEMTRGIVADAQTLLGSYQQVVDALLAPEPPPAPIFEALVQQLEEQRAICDAETLQDLRSLLDDTVFGVAQIGDLVGNLKDFSRLDKARIEQVDLHKLIESALKIGGNLLRKKNVVIERRFGEIPEVECSPAQINQVLLNLITNAAQAIEHEHGKIVLRTQQVGKHVFLLVEDNGRGIPTDVLPCIFDPFFTTKPIGQGTGLGLSICYQIMQDHRGHIRATSVPGQGTRFLVALPQRALAEQAQASES</sequence>
<evidence type="ECO:0000256" key="3">
    <source>
        <dbReference type="ARBA" id="ARBA00022553"/>
    </source>
</evidence>
<reference evidence="5 6" key="1">
    <citation type="submission" date="2019-01" db="EMBL/GenBank/DDBJ databases">
        <title>Pseudolysobacter antarctica gen. nov., sp. nov., isolated from Fildes Peninsula, Antarctica.</title>
        <authorList>
            <person name="Wei Z."/>
            <person name="Peng F."/>
        </authorList>
    </citation>
    <scope>NUCLEOTIDE SEQUENCE [LARGE SCALE GENOMIC DNA]</scope>
    <source>
        <strain evidence="5 6">AQ6-296</strain>
    </source>
</reference>
<dbReference type="SUPFAM" id="SSF47384">
    <property type="entry name" value="Homodimeric domain of signal transducing histidine kinase"/>
    <property type="match status" value="1"/>
</dbReference>
<evidence type="ECO:0000313" key="6">
    <source>
        <dbReference type="Proteomes" id="UP000291562"/>
    </source>
</evidence>
<evidence type="ECO:0000256" key="1">
    <source>
        <dbReference type="ARBA" id="ARBA00000085"/>
    </source>
</evidence>
<dbReference type="EMBL" id="CP035704">
    <property type="protein sequence ID" value="QBB72524.1"/>
    <property type="molecule type" value="Genomic_DNA"/>
</dbReference>
<organism evidence="5 6">
    <name type="scientific">Pseudolysobacter antarcticus</name>
    <dbReference type="NCBI Taxonomy" id="2511995"/>
    <lineage>
        <taxon>Bacteria</taxon>
        <taxon>Pseudomonadati</taxon>
        <taxon>Pseudomonadota</taxon>
        <taxon>Gammaproteobacteria</taxon>
        <taxon>Lysobacterales</taxon>
        <taxon>Rhodanobacteraceae</taxon>
        <taxon>Pseudolysobacter</taxon>
    </lineage>
</organism>
<dbReference type="Gene3D" id="1.10.287.130">
    <property type="match status" value="1"/>
</dbReference>
<keyword evidence="6" id="KW-1185">Reference proteome</keyword>
<dbReference type="Proteomes" id="UP000291562">
    <property type="component" value="Chromosome"/>
</dbReference>
<dbReference type="InterPro" id="IPR003594">
    <property type="entry name" value="HATPase_dom"/>
</dbReference>
<keyword evidence="3" id="KW-0597">Phosphoprotein</keyword>
<dbReference type="InterPro" id="IPR036097">
    <property type="entry name" value="HisK_dim/P_sf"/>
</dbReference>
<gene>
    <name evidence="5" type="ORF">ELE36_02295</name>
</gene>
<dbReference type="CDD" id="cd00082">
    <property type="entry name" value="HisKA"/>
    <property type="match status" value="1"/>
</dbReference>
<dbReference type="InterPro" id="IPR000644">
    <property type="entry name" value="CBS_dom"/>
</dbReference>
<dbReference type="PROSITE" id="PS50109">
    <property type="entry name" value="HIS_KIN"/>
    <property type="match status" value="1"/>
</dbReference>